<keyword evidence="2" id="KW-0472">Membrane</keyword>
<accession>A0ABD1LPV0</accession>
<feature type="transmembrane region" description="Helical" evidence="2">
    <location>
        <begin position="22"/>
        <end position="40"/>
    </location>
</feature>
<comment type="similarity">
    <text evidence="1">Belongs to the peptidase S9C family.</text>
</comment>
<name>A0ABD1LPV0_9FABA</name>
<feature type="domain" description="Acylamino-acid-releasing enzyme N-terminal" evidence="3">
    <location>
        <begin position="86"/>
        <end position="126"/>
    </location>
</feature>
<protein>
    <recommendedName>
        <fullName evidence="3">Acylamino-acid-releasing enzyme N-terminal domain-containing protein</fullName>
    </recommendedName>
</protein>
<sequence>MVSDVFTSYVPVMHRFFKISDIFIYFNFVFLYLYHCILTFQWSSYMNKVTCLKFIKYHLMKLNLLLKNISMNCVPGTVTIIHEFSTSQDGKFLVFLSAKSVVDTGVHNATNSLHRIDWPTDGKLFQNL</sequence>
<dbReference type="EMBL" id="JBGMDY010000008">
    <property type="protein sequence ID" value="KAL2325544.1"/>
    <property type="molecule type" value="Genomic_DNA"/>
</dbReference>
<dbReference type="Proteomes" id="UP001603857">
    <property type="component" value="Unassembled WGS sequence"/>
</dbReference>
<evidence type="ECO:0000313" key="4">
    <source>
        <dbReference type="EMBL" id="KAL2325544.1"/>
    </source>
</evidence>
<keyword evidence="2" id="KW-1133">Transmembrane helix</keyword>
<evidence type="ECO:0000256" key="1">
    <source>
        <dbReference type="ARBA" id="ARBA00010040"/>
    </source>
</evidence>
<keyword evidence="5" id="KW-1185">Reference proteome</keyword>
<reference evidence="4 5" key="1">
    <citation type="submission" date="2024-08" db="EMBL/GenBank/DDBJ databases">
        <title>Insights into the chromosomal genome structure of Flemingia macrophylla.</title>
        <authorList>
            <person name="Ding Y."/>
            <person name="Zhao Y."/>
            <person name="Bi W."/>
            <person name="Wu M."/>
            <person name="Zhao G."/>
            <person name="Gong Y."/>
            <person name="Li W."/>
            <person name="Zhang P."/>
        </authorList>
    </citation>
    <scope>NUCLEOTIDE SEQUENCE [LARGE SCALE GENOMIC DNA]</scope>
    <source>
        <strain evidence="4">DYQJB</strain>
        <tissue evidence="4">Leaf</tissue>
    </source>
</reference>
<evidence type="ECO:0000313" key="5">
    <source>
        <dbReference type="Proteomes" id="UP001603857"/>
    </source>
</evidence>
<dbReference type="Pfam" id="PF19283">
    <property type="entry name" value="APEH_N"/>
    <property type="match status" value="1"/>
</dbReference>
<evidence type="ECO:0000256" key="2">
    <source>
        <dbReference type="SAM" id="Phobius"/>
    </source>
</evidence>
<proteinExistence type="inferred from homology"/>
<organism evidence="4 5">
    <name type="scientific">Flemingia macrophylla</name>
    <dbReference type="NCBI Taxonomy" id="520843"/>
    <lineage>
        <taxon>Eukaryota</taxon>
        <taxon>Viridiplantae</taxon>
        <taxon>Streptophyta</taxon>
        <taxon>Embryophyta</taxon>
        <taxon>Tracheophyta</taxon>
        <taxon>Spermatophyta</taxon>
        <taxon>Magnoliopsida</taxon>
        <taxon>eudicotyledons</taxon>
        <taxon>Gunneridae</taxon>
        <taxon>Pentapetalae</taxon>
        <taxon>rosids</taxon>
        <taxon>fabids</taxon>
        <taxon>Fabales</taxon>
        <taxon>Fabaceae</taxon>
        <taxon>Papilionoideae</taxon>
        <taxon>50 kb inversion clade</taxon>
        <taxon>NPAAA clade</taxon>
        <taxon>indigoferoid/millettioid clade</taxon>
        <taxon>Phaseoleae</taxon>
        <taxon>Flemingia</taxon>
    </lineage>
</organism>
<keyword evidence="2" id="KW-0812">Transmembrane</keyword>
<evidence type="ECO:0000259" key="3">
    <source>
        <dbReference type="Pfam" id="PF19283"/>
    </source>
</evidence>
<dbReference type="InterPro" id="IPR045550">
    <property type="entry name" value="AARE_N"/>
</dbReference>
<dbReference type="AlphaFoldDB" id="A0ABD1LPV0"/>
<comment type="caution">
    <text evidence="4">The sequence shown here is derived from an EMBL/GenBank/DDBJ whole genome shotgun (WGS) entry which is preliminary data.</text>
</comment>
<gene>
    <name evidence="4" type="ORF">Fmac_024602</name>
</gene>